<organism evidence="2 3">
    <name type="scientific">Lithocarpus litseifolius</name>
    <dbReference type="NCBI Taxonomy" id="425828"/>
    <lineage>
        <taxon>Eukaryota</taxon>
        <taxon>Viridiplantae</taxon>
        <taxon>Streptophyta</taxon>
        <taxon>Embryophyta</taxon>
        <taxon>Tracheophyta</taxon>
        <taxon>Spermatophyta</taxon>
        <taxon>Magnoliopsida</taxon>
        <taxon>eudicotyledons</taxon>
        <taxon>Gunneridae</taxon>
        <taxon>Pentapetalae</taxon>
        <taxon>rosids</taxon>
        <taxon>fabids</taxon>
        <taxon>Fagales</taxon>
        <taxon>Fagaceae</taxon>
        <taxon>Lithocarpus</taxon>
    </lineage>
</organism>
<protein>
    <submittedName>
        <fullName evidence="2">Uncharacterized protein</fullName>
    </submittedName>
</protein>
<feature type="region of interest" description="Disordered" evidence="1">
    <location>
        <begin position="24"/>
        <end position="74"/>
    </location>
</feature>
<comment type="caution">
    <text evidence="2">The sequence shown here is derived from an EMBL/GenBank/DDBJ whole genome shotgun (WGS) entry which is preliminary data.</text>
</comment>
<dbReference type="Proteomes" id="UP001459277">
    <property type="component" value="Unassembled WGS sequence"/>
</dbReference>
<proteinExistence type="predicted"/>
<name>A0AAW2BMQ6_9ROSI</name>
<reference evidence="2 3" key="1">
    <citation type="submission" date="2024-01" db="EMBL/GenBank/DDBJ databases">
        <title>A telomere-to-telomere, gap-free genome of sweet tea (Lithocarpus litseifolius).</title>
        <authorList>
            <person name="Zhou J."/>
        </authorList>
    </citation>
    <scope>NUCLEOTIDE SEQUENCE [LARGE SCALE GENOMIC DNA]</scope>
    <source>
        <strain evidence="2">Zhou-2022a</strain>
        <tissue evidence="2">Leaf</tissue>
    </source>
</reference>
<evidence type="ECO:0000256" key="1">
    <source>
        <dbReference type="SAM" id="MobiDB-lite"/>
    </source>
</evidence>
<accession>A0AAW2BMQ6</accession>
<dbReference type="PROSITE" id="PS51257">
    <property type="entry name" value="PROKAR_LIPOPROTEIN"/>
    <property type="match status" value="1"/>
</dbReference>
<dbReference type="AlphaFoldDB" id="A0AAW2BMQ6"/>
<keyword evidence="3" id="KW-1185">Reference proteome</keyword>
<gene>
    <name evidence="2" type="ORF">SO802_031609</name>
</gene>
<evidence type="ECO:0000313" key="3">
    <source>
        <dbReference type="Proteomes" id="UP001459277"/>
    </source>
</evidence>
<feature type="region of interest" description="Disordered" evidence="1">
    <location>
        <begin position="113"/>
        <end position="143"/>
    </location>
</feature>
<dbReference type="EMBL" id="JAZDWU010000011">
    <property type="protein sequence ID" value="KAK9986658.1"/>
    <property type="molecule type" value="Genomic_DNA"/>
</dbReference>
<sequence>MARTIGIVCGNLLYSCSFAKTRTGKMSRRQSGSYTKSGSGGSSWGSSWQERRQKRHEDREYEQGEEQSGLGMRLFQTHRTVSGASRHERFDKRDEELKRLRSLVRDLELEARGRHRRRDRKERAEGSASVGGGYGEASHQAGSHRHWDWSREYVDKDSISPKGRWPWNAATDAMSRALRVNFVYQLLHTGSVLVIGTEKILNRSRRLLKGIYSGFLSGESSGTPIA</sequence>
<feature type="compositionally biased region" description="Basic and acidic residues" evidence="1">
    <location>
        <begin position="49"/>
        <end position="62"/>
    </location>
</feature>
<evidence type="ECO:0000313" key="2">
    <source>
        <dbReference type="EMBL" id="KAK9986658.1"/>
    </source>
</evidence>